<organism evidence="1">
    <name type="scientific">Culex pipiens</name>
    <name type="common">House mosquito</name>
    <dbReference type="NCBI Taxonomy" id="7175"/>
    <lineage>
        <taxon>Eukaryota</taxon>
        <taxon>Metazoa</taxon>
        <taxon>Ecdysozoa</taxon>
        <taxon>Arthropoda</taxon>
        <taxon>Hexapoda</taxon>
        <taxon>Insecta</taxon>
        <taxon>Pterygota</taxon>
        <taxon>Neoptera</taxon>
        <taxon>Endopterygota</taxon>
        <taxon>Diptera</taxon>
        <taxon>Nematocera</taxon>
        <taxon>Culicoidea</taxon>
        <taxon>Culicidae</taxon>
        <taxon>Culicinae</taxon>
        <taxon>Culicini</taxon>
        <taxon>Culex</taxon>
        <taxon>Culex</taxon>
    </lineage>
</organism>
<dbReference type="EMBL" id="HBUE01164755">
    <property type="protein sequence ID" value="CAG6511979.1"/>
    <property type="molecule type" value="Transcribed_RNA"/>
</dbReference>
<reference evidence="1" key="1">
    <citation type="submission" date="2021-05" db="EMBL/GenBank/DDBJ databases">
        <authorList>
            <person name="Alioto T."/>
            <person name="Alioto T."/>
            <person name="Gomez Garrido J."/>
        </authorList>
    </citation>
    <scope>NUCLEOTIDE SEQUENCE</scope>
</reference>
<dbReference type="EMBL" id="HBUE01270032">
    <property type="protein sequence ID" value="CAG6563424.1"/>
    <property type="molecule type" value="Transcribed_RNA"/>
</dbReference>
<evidence type="ECO:0000313" key="1">
    <source>
        <dbReference type="EMBL" id="CAG6511979.1"/>
    </source>
</evidence>
<proteinExistence type="predicted"/>
<dbReference type="EMBL" id="HBUE01164754">
    <property type="protein sequence ID" value="CAG6511978.1"/>
    <property type="molecule type" value="Transcribed_RNA"/>
</dbReference>
<name>A0A8D8GMC5_CULPI</name>
<dbReference type="EMBL" id="HBUE01270031">
    <property type="protein sequence ID" value="CAG6563423.1"/>
    <property type="molecule type" value="Transcribed_RNA"/>
</dbReference>
<accession>A0A8D8GMC5</accession>
<dbReference type="AlphaFoldDB" id="A0A8D8GMC5"/>
<sequence length="139" mass="14820">MVEGVTGTGTEGAVEVRVTGPGVDSGPFEGGDCEQERNHCRAGISLGWGWAAEGVVTDQGGKQLRRGPHCPTVKLQQILYRMIASGSAFVFCSCLPCTLCCLSTRIMFWTSSPIPAVGSFILAEITSSCSSHRIERFYG</sequence>
<protein>
    <submittedName>
        <fullName evidence="1">(northern house mosquito) hypothetical protein</fullName>
    </submittedName>
</protein>